<evidence type="ECO:0000256" key="1">
    <source>
        <dbReference type="ARBA" id="ARBA00004173"/>
    </source>
</evidence>
<feature type="domain" description="Peptidase M16 C-terminal" evidence="5">
    <location>
        <begin position="175"/>
        <end position="353"/>
    </location>
</feature>
<keyword evidence="6" id="KW-1185">Reference proteome</keyword>
<dbReference type="FunFam" id="3.30.830.10:FF:000021">
    <property type="entry name" value="Cytochrome b-c1 complex subunit 2"/>
    <property type="match status" value="1"/>
</dbReference>
<dbReference type="InterPro" id="IPR050361">
    <property type="entry name" value="MPP/UQCRC_Complex"/>
</dbReference>
<evidence type="ECO:0000313" key="8">
    <source>
        <dbReference type="WBParaSite" id="TCONS_00009164.p1"/>
    </source>
</evidence>
<dbReference type="InterPro" id="IPR011765">
    <property type="entry name" value="Pept_M16_N"/>
</dbReference>
<dbReference type="Proteomes" id="UP000035681">
    <property type="component" value="Unplaced"/>
</dbReference>
<evidence type="ECO:0000313" key="6">
    <source>
        <dbReference type="Proteomes" id="UP000035681"/>
    </source>
</evidence>
<name>A0A0K0DYN6_STRER</name>
<organism evidence="7">
    <name type="scientific">Strongyloides stercoralis</name>
    <name type="common">Threadworm</name>
    <dbReference type="NCBI Taxonomy" id="6248"/>
    <lineage>
        <taxon>Eukaryota</taxon>
        <taxon>Metazoa</taxon>
        <taxon>Ecdysozoa</taxon>
        <taxon>Nematoda</taxon>
        <taxon>Chromadorea</taxon>
        <taxon>Rhabditida</taxon>
        <taxon>Tylenchina</taxon>
        <taxon>Panagrolaimomorpha</taxon>
        <taxon>Strongyloidoidea</taxon>
        <taxon>Strongyloididae</taxon>
        <taxon>Strongyloides</taxon>
    </lineage>
</organism>
<dbReference type="AlphaFoldDB" id="A0A0K0DYN6"/>
<dbReference type="STRING" id="6248.A0A0K0DYN6"/>
<dbReference type="GO" id="GO:0005739">
    <property type="term" value="C:mitochondrion"/>
    <property type="evidence" value="ECO:0007669"/>
    <property type="project" value="UniProtKB-SubCell"/>
</dbReference>
<keyword evidence="3" id="KW-0496">Mitochondrion</keyword>
<dbReference type="PANTHER" id="PTHR11851">
    <property type="entry name" value="METALLOPROTEASE"/>
    <property type="match status" value="1"/>
</dbReference>
<dbReference type="FunFam" id="3.30.830.10:FF:000039">
    <property type="entry name" value="Ubiquinol-cytochrome c reductase core subunit 2"/>
    <property type="match status" value="1"/>
</dbReference>
<dbReference type="GO" id="GO:0016020">
    <property type="term" value="C:membrane"/>
    <property type="evidence" value="ECO:0007669"/>
    <property type="project" value="UniProtKB-ARBA"/>
</dbReference>
<dbReference type="WBParaSite" id="TCONS_00009164.p1">
    <property type="protein sequence ID" value="TCONS_00009164.p1"/>
    <property type="gene ID" value="XLOC_007006"/>
</dbReference>
<dbReference type="WBParaSite" id="SSTP_0000235300.1">
    <property type="protein sequence ID" value="SSTP_0000235300.1"/>
    <property type="gene ID" value="SSTP_0000235300"/>
</dbReference>
<dbReference type="SUPFAM" id="SSF63411">
    <property type="entry name" value="LuxS/MPP-like metallohydrolase"/>
    <property type="match status" value="2"/>
</dbReference>
<evidence type="ECO:0000256" key="3">
    <source>
        <dbReference type="ARBA" id="ARBA00023128"/>
    </source>
</evidence>
<reference evidence="7" key="1">
    <citation type="submission" date="2015-08" db="UniProtKB">
        <authorList>
            <consortium name="WormBaseParasite"/>
        </authorList>
    </citation>
    <scope>IDENTIFICATION</scope>
</reference>
<dbReference type="GO" id="GO:0046872">
    <property type="term" value="F:metal ion binding"/>
    <property type="evidence" value="ECO:0007669"/>
    <property type="project" value="InterPro"/>
</dbReference>
<dbReference type="Pfam" id="PF00675">
    <property type="entry name" value="Peptidase_M16"/>
    <property type="match status" value="1"/>
</dbReference>
<evidence type="ECO:0000256" key="2">
    <source>
        <dbReference type="ARBA" id="ARBA00022946"/>
    </source>
</evidence>
<protein>
    <submittedName>
        <fullName evidence="7">Cytochrome b-c1 complex subunit 2, mitochondrial</fullName>
    </submittedName>
    <submittedName>
        <fullName evidence="8">Peptidase M16 N-terminal domain-containing protein</fullName>
    </submittedName>
</protein>
<accession>A0A0K0DYN6</accession>
<dbReference type="PANTHER" id="PTHR11851:SF226">
    <property type="entry name" value="CYTOCHROME B-C1 COMPLEX SUBUNIT 2, MITOCHONDRIAL"/>
    <property type="match status" value="1"/>
</dbReference>
<comment type="subcellular location">
    <subcellularLocation>
        <location evidence="1">Mitochondrion</location>
    </subcellularLocation>
</comment>
<evidence type="ECO:0000313" key="7">
    <source>
        <dbReference type="WBParaSite" id="SSTP_0000235300.1"/>
    </source>
</evidence>
<feature type="domain" description="Peptidase M16 N-terminal" evidence="4">
    <location>
        <begin position="26"/>
        <end position="163"/>
    </location>
</feature>
<evidence type="ECO:0000259" key="5">
    <source>
        <dbReference type="Pfam" id="PF05193"/>
    </source>
</evidence>
<dbReference type="Gene3D" id="3.30.830.10">
    <property type="entry name" value="Metalloenzyme, LuxS/M16 peptidase-like"/>
    <property type="match status" value="2"/>
</dbReference>
<dbReference type="InterPro" id="IPR011249">
    <property type="entry name" value="Metalloenz_LuxS/M16"/>
</dbReference>
<keyword evidence="2" id="KW-0809">Transit peptide</keyword>
<dbReference type="InterPro" id="IPR007863">
    <property type="entry name" value="Peptidase_M16_C"/>
</dbReference>
<dbReference type="Pfam" id="PF05193">
    <property type="entry name" value="Peptidase_M16_C"/>
    <property type="match status" value="1"/>
</dbReference>
<sequence length="428" mass="45527">MIRRGLCSAARKIEQKISKLPNGLTVASIDNGAPVSQLVLAFRAGSRYEQPDEQGLVHYLRNSVGTDSKNYLGVKLLWQTGNIGATLNSVATKDIFAIHLSTPREGTPIGVSLLGELGQPAFKPWEVFDMLDTLKIDLNSMEAYDVVIEMLHKAAFRNGGLGRLNIAKPHKIGKVSHKQLEAFAKSRLLTGEAAIVGINVDHSLLLQYASEQITLSEGKGKEPSASPYKGGETRLCGPGNMAHIAVAVDGAKLSDLKSVAVQAVLSSLIASSPVTKFSSTNGFGIVAKTINKESQSPTGVTSINISYSDNGLVGFYLITEGSQAGLLTKKAISAVKSLASDINSESFEIAKQQSVSEVLLRSENDSNTAIDQAVQILSNPNPVSPVAFAEIIKSVTIDDVKKAASKFNGKLSISSYGSIDNVPYLDEL</sequence>
<proteinExistence type="predicted"/>
<evidence type="ECO:0000259" key="4">
    <source>
        <dbReference type="Pfam" id="PF00675"/>
    </source>
</evidence>